<reference evidence="2 3" key="1">
    <citation type="submission" date="2023-06" db="EMBL/GenBank/DDBJ databases">
        <title>Campylobacter magnum sp. nov., isolated from cecal contents of domestic pigs (Sus scrofa domesticus).</title>
        <authorList>
            <person name="Papic B."/>
            <person name="Gruntar I."/>
        </authorList>
    </citation>
    <scope>NUCLEOTIDE SEQUENCE [LARGE SCALE GENOMIC DNA]</scope>
    <source>
        <strain evidence="3">34484-21</strain>
    </source>
</reference>
<dbReference type="SUPFAM" id="SSF53756">
    <property type="entry name" value="UDP-Glycosyltransferase/glycogen phosphorylase"/>
    <property type="match status" value="1"/>
</dbReference>
<dbReference type="Proteomes" id="UP001171111">
    <property type="component" value="Unassembled WGS sequence"/>
</dbReference>
<dbReference type="RefSeq" id="WP_302243639.1">
    <property type="nucleotide sequence ID" value="NZ_JAULJQ010000002.1"/>
</dbReference>
<evidence type="ECO:0000313" key="3">
    <source>
        <dbReference type="Proteomes" id="UP001171111"/>
    </source>
</evidence>
<proteinExistence type="predicted"/>
<dbReference type="Gene3D" id="3.40.50.2000">
    <property type="entry name" value="Glycogen Phosphorylase B"/>
    <property type="match status" value="2"/>
</dbReference>
<dbReference type="Pfam" id="PF00534">
    <property type="entry name" value="Glycos_transf_1"/>
    <property type="match status" value="1"/>
</dbReference>
<evidence type="ECO:0000313" key="2">
    <source>
        <dbReference type="EMBL" id="MDO2408881.1"/>
    </source>
</evidence>
<dbReference type="EMBL" id="JAULJQ010000002">
    <property type="protein sequence ID" value="MDO2408881.1"/>
    <property type="molecule type" value="Genomic_DNA"/>
</dbReference>
<name>A0ABT8T9E1_9BACT</name>
<keyword evidence="3" id="KW-1185">Reference proteome</keyword>
<comment type="caution">
    <text evidence="2">The sequence shown here is derived from an EMBL/GenBank/DDBJ whole genome shotgun (WGS) entry which is preliminary data.</text>
</comment>
<accession>A0ABT8T9E1</accession>
<dbReference type="PANTHER" id="PTHR12526">
    <property type="entry name" value="GLYCOSYLTRANSFERASE"/>
    <property type="match status" value="1"/>
</dbReference>
<organism evidence="2 3">
    <name type="scientific">Campylobacter magnus</name>
    <dbReference type="NCBI Taxonomy" id="3026462"/>
    <lineage>
        <taxon>Bacteria</taxon>
        <taxon>Pseudomonadati</taxon>
        <taxon>Campylobacterota</taxon>
        <taxon>Epsilonproteobacteria</taxon>
        <taxon>Campylobacterales</taxon>
        <taxon>Campylobacteraceae</taxon>
        <taxon>Campylobacter</taxon>
    </lineage>
</organism>
<dbReference type="PANTHER" id="PTHR12526:SF638">
    <property type="entry name" value="SPORE COAT PROTEIN SA"/>
    <property type="match status" value="1"/>
</dbReference>
<feature type="domain" description="Glycosyl transferase family 1" evidence="1">
    <location>
        <begin position="194"/>
        <end position="349"/>
    </location>
</feature>
<protein>
    <submittedName>
        <fullName evidence="2">Glycosyltransferase family 4 protein</fullName>
    </submittedName>
</protein>
<dbReference type="CDD" id="cd03808">
    <property type="entry name" value="GT4_CapM-like"/>
    <property type="match status" value="1"/>
</dbReference>
<dbReference type="InterPro" id="IPR001296">
    <property type="entry name" value="Glyco_trans_1"/>
</dbReference>
<sequence>MRIGFLSHSDMSIYYFRLPIMRALKDAGHKVYAIMPKGAYEKRVGAEFECVFYDIDGASINPLRVGKNALNLAKALAPLHLDMIQSAAHKSNVFGTMAASMIGIKNIFCLVEGLGSAYTGDSWKHKILRFVLENLYKNTLNKAKACIFVSEADAKFFSEKKLCDKDKIKVIKSVGINCSLFAPSPELAAPELEPLKGKKIVLMAARALVDKGVGEFYEAADILSARKDCAFVFVGSPVKGKAGFSTEFLGSGANVFYLPWSDNIKALLNASYIYALPSYAEGFPRTILEAMAMAKPCVASKARGCNEAVSDGQTGLLCEVRSGADLAAKISVLLDDENLAFNMGQKARQIAQSKYDESIVVKEYLELYKSLGIC</sequence>
<evidence type="ECO:0000259" key="1">
    <source>
        <dbReference type="Pfam" id="PF00534"/>
    </source>
</evidence>
<gene>
    <name evidence="2" type="ORF">Q2362_02045</name>
</gene>